<dbReference type="GO" id="GO:0046294">
    <property type="term" value="P:formaldehyde catabolic process"/>
    <property type="evidence" value="ECO:0007669"/>
    <property type="project" value="InterPro"/>
</dbReference>
<evidence type="ECO:0000256" key="6">
    <source>
        <dbReference type="PIRSR" id="PIRSR614186-1"/>
    </source>
</evidence>
<evidence type="ECO:0000256" key="4">
    <source>
        <dbReference type="ARBA" id="ARBA00022487"/>
    </source>
</evidence>
<dbReference type="InterPro" id="IPR014186">
    <property type="entry name" value="S-formylglutathione_hydrol"/>
</dbReference>
<dbReference type="InterPro" id="IPR021109">
    <property type="entry name" value="Peptidase_aspartic_dom_sf"/>
</dbReference>
<dbReference type="FunFam" id="3.40.50.1820:FF:000002">
    <property type="entry name" value="S-formylglutathione hydrolase"/>
    <property type="match status" value="1"/>
</dbReference>
<dbReference type="SUPFAM" id="SSF50630">
    <property type="entry name" value="Acid proteases"/>
    <property type="match status" value="1"/>
</dbReference>
<dbReference type="CDD" id="cd00303">
    <property type="entry name" value="retropepsin_like"/>
    <property type="match status" value="1"/>
</dbReference>
<name>A0A8J5G472_ZINOF</name>
<dbReference type="PROSITE" id="PS00141">
    <property type="entry name" value="ASP_PROTEASE"/>
    <property type="match status" value="1"/>
</dbReference>
<proteinExistence type="inferred from homology"/>
<feature type="region of interest" description="Disordered" evidence="7">
    <location>
        <begin position="74"/>
        <end position="93"/>
    </location>
</feature>
<dbReference type="PANTHER" id="PTHR10061">
    <property type="entry name" value="S-FORMYLGLUTATHIONE HYDROLASE"/>
    <property type="match status" value="1"/>
</dbReference>
<dbReference type="EC" id="3.1.2.12" evidence="2"/>
<dbReference type="GO" id="GO:0052689">
    <property type="term" value="F:carboxylic ester hydrolase activity"/>
    <property type="evidence" value="ECO:0007669"/>
    <property type="project" value="UniProtKB-KW"/>
</dbReference>
<comment type="caution">
    <text evidence="9">The sequence shown here is derived from an EMBL/GenBank/DDBJ whole genome shotgun (WGS) entry which is preliminary data.</text>
</comment>
<reference evidence="9 10" key="1">
    <citation type="submission" date="2020-08" db="EMBL/GenBank/DDBJ databases">
        <title>Plant Genome Project.</title>
        <authorList>
            <person name="Zhang R.-G."/>
        </authorList>
    </citation>
    <scope>NUCLEOTIDE SEQUENCE [LARGE SCALE GENOMIC DNA]</scope>
    <source>
        <tissue evidence="9">Rhizome</tissue>
    </source>
</reference>
<dbReference type="Proteomes" id="UP000734854">
    <property type="component" value="Unassembled WGS sequence"/>
</dbReference>
<dbReference type="Pfam" id="PF03732">
    <property type="entry name" value="Retrotrans_gag"/>
    <property type="match status" value="1"/>
</dbReference>
<dbReference type="InterPro" id="IPR029058">
    <property type="entry name" value="AB_hydrolase_fold"/>
</dbReference>
<evidence type="ECO:0000256" key="1">
    <source>
        <dbReference type="ARBA" id="ARBA00005622"/>
    </source>
</evidence>
<feature type="active site" description="Charge relay system" evidence="6">
    <location>
        <position position="770"/>
    </location>
</feature>
<comment type="similarity">
    <text evidence="1">Belongs to the esterase D family.</text>
</comment>
<accession>A0A8J5G472</accession>
<feature type="domain" description="Retrotransposon gag" evidence="8">
    <location>
        <begin position="134"/>
        <end position="222"/>
    </location>
</feature>
<evidence type="ECO:0000256" key="3">
    <source>
        <dbReference type="ARBA" id="ARBA00016774"/>
    </source>
</evidence>
<evidence type="ECO:0000313" key="10">
    <source>
        <dbReference type="Proteomes" id="UP000734854"/>
    </source>
</evidence>
<keyword evidence="5" id="KW-0378">Hydrolase</keyword>
<dbReference type="PANTHER" id="PTHR10061:SF0">
    <property type="entry name" value="S-FORMYLGLUTATHIONE HYDROLASE"/>
    <property type="match status" value="1"/>
</dbReference>
<dbReference type="InterPro" id="IPR001969">
    <property type="entry name" value="Aspartic_peptidase_AS"/>
</dbReference>
<dbReference type="SUPFAM" id="SSF53474">
    <property type="entry name" value="alpha/beta-Hydrolases"/>
    <property type="match status" value="1"/>
</dbReference>
<dbReference type="Gene3D" id="3.40.50.1820">
    <property type="entry name" value="alpha/beta hydrolase"/>
    <property type="match status" value="1"/>
</dbReference>
<dbReference type="GO" id="GO:0004190">
    <property type="term" value="F:aspartic-type endopeptidase activity"/>
    <property type="evidence" value="ECO:0007669"/>
    <property type="project" value="InterPro"/>
</dbReference>
<dbReference type="GO" id="GO:0018738">
    <property type="term" value="F:S-formylglutathione hydrolase activity"/>
    <property type="evidence" value="ECO:0007669"/>
    <property type="project" value="UniProtKB-EC"/>
</dbReference>
<dbReference type="EMBL" id="JACMSC010000011">
    <property type="protein sequence ID" value="KAG6501140.1"/>
    <property type="molecule type" value="Genomic_DNA"/>
</dbReference>
<feature type="active site" description="Charge relay system" evidence="6">
    <location>
        <position position="847"/>
    </location>
</feature>
<protein>
    <recommendedName>
        <fullName evidence="3">S-formylglutathione hydrolase</fullName>
        <ecNumber evidence="2">3.1.2.12</ecNumber>
    </recommendedName>
</protein>
<organism evidence="9 10">
    <name type="scientific">Zingiber officinale</name>
    <name type="common">Ginger</name>
    <name type="synonym">Amomum zingiber</name>
    <dbReference type="NCBI Taxonomy" id="94328"/>
    <lineage>
        <taxon>Eukaryota</taxon>
        <taxon>Viridiplantae</taxon>
        <taxon>Streptophyta</taxon>
        <taxon>Embryophyta</taxon>
        <taxon>Tracheophyta</taxon>
        <taxon>Spermatophyta</taxon>
        <taxon>Magnoliopsida</taxon>
        <taxon>Liliopsida</taxon>
        <taxon>Zingiberales</taxon>
        <taxon>Zingiberaceae</taxon>
        <taxon>Zingiber</taxon>
    </lineage>
</organism>
<dbReference type="NCBIfam" id="TIGR02821">
    <property type="entry name" value="fghA_ester_D"/>
    <property type="match status" value="1"/>
</dbReference>
<evidence type="ECO:0000256" key="2">
    <source>
        <dbReference type="ARBA" id="ARBA00012479"/>
    </source>
</evidence>
<keyword evidence="10" id="KW-1185">Reference proteome</keyword>
<evidence type="ECO:0000256" key="5">
    <source>
        <dbReference type="ARBA" id="ARBA00022801"/>
    </source>
</evidence>
<evidence type="ECO:0000313" key="9">
    <source>
        <dbReference type="EMBL" id="KAG6501140.1"/>
    </source>
</evidence>
<dbReference type="Gene3D" id="2.40.70.10">
    <property type="entry name" value="Acid Proteases"/>
    <property type="match status" value="1"/>
</dbReference>
<keyword evidence="4" id="KW-0719">Serine esterase</keyword>
<sequence>MVLTRLQEKKIHSVMATGGSHPDAKWALEFEAKHETRMDKLEKTMASLVTIVQELKDRLEADSSSSILIKKGINQQSRQHYDQGANSNEDREHNHLRMKVEFPRWENNDPIGWISRAEKYFRFHGTSDNAKVELASINLEGDAIQWYDWLEACHGPPKWEEFKEELINRFGPSGYENVDGELAKIRQTSTVLEYQGRFERLSNRTRDWSEKQLLGTFIEGLRLDIRREVKMNQPRTMKAALSFARLQEEKINEEGRRNNKVIRENPSHYSTPRRLTKEEIKERMAKGLCWHCDEKWHRGHQCKQKRILMIEPIENSEEEDDFYEGETQDNINEVQDDSMAISVHALEGLQTPQTMKVKGFIKKQPVMILIDSGSTNNFLDSTLARRLKQKIERASTFDVKVADGRSLTSPGKCEGIKIILPNYELITDLFLLPLDGCDVVLGAQWLRTLGDIIWNFSQLTMRFQDQGKEVCIRGKRQDTITSISSYQAERLLKKDCSIFLMQLSIKKDHKGTSYTPPELETLLSKFSMIFAEPKGLPPSRSHDHRIPLIPGSAPANVRPYRYPYIQKEIEANRFKIPDRDGPKAGGDQQLQDVRRLQPSLPPLQPHSGLRHDLHRLFPPVLFPFPEVPDRMQEITDEKNELKEMHSWQLTEYREYIAINLSLLIMTFILYWLSGLSCTDENFIIKSGAQRVASSEGIALVAPDTSPRGLNVEGEADNWDFGVGAGFYLNATEEKWRNWRMYDYIIKELPKVLTENFEQLDITRASISGHSMGGHGALTIYLKNQEKYKSVSAFAPIANPINCPWGQKAFSNYLGSNKSDWEEYDATSLVGKTTNISTTILIDQGENDNFLHNQLLPTSFEAACKAANVPLVLRMQPGYDHSYFFISTFIDDHIHHHAQALK</sequence>
<dbReference type="Pfam" id="PF00756">
    <property type="entry name" value="Esterase"/>
    <property type="match status" value="1"/>
</dbReference>
<evidence type="ECO:0000259" key="8">
    <source>
        <dbReference type="Pfam" id="PF03732"/>
    </source>
</evidence>
<dbReference type="GO" id="GO:0005829">
    <property type="term" value="C:cytosol"/>
    <property type="evidence" value="ECO:0007669"/>
    <property type="project" value="TreeGrafter"/>
</dbReference>
<dbReference type="InterPro" id="IPR000801">
    <property type="entry name" value="Esterase-like"/>
</dbReference>
<dbReference type="GO" id="GO:0006508">
    <property type="term" value="P:proteolysis"/>
    <property type="evidence" value="ECO:0007669"/>
    <property type="project" value="InterPro"/>
</dbReference>
<gene>
    <name evidence="9" type="ORF">ZIOFF_041009</name>
</gene>
<dbReference type="AlphaFoldDB" id="A0A8J5G472"/>
<dbReference type="InterPro" id="IPR005162">
    <property type="entry name" value="Retrotrans_gag_dom"/>
</dbReference>
<evidence type="ECO:0000256" key="7">
    <source>
        <dbReference type="SAM" id="MobiDB-lite"/>
    </source>
</evidence>
<dbReference type="Pfam" id="PF08284">
    <property type="entry name" value="RVP_2"/>
    <property type="match status" value="1"/>
</dbReference>
<feature type="active site" description="Charge relay system" evidence="6">
    <location>
        <position position="880"/>
    </location>
</feature>